<protein>
    <submittedName>
        <fullName evidence="1">Uncharacterized protein</fullName>
    </submittedName>
</protein>
<reference evidence="1" key="1">
    <citation type="journal article" date="2015" name="Nature">
        <title>Complex archaea that bridge the gap between prokaryotes and eukaryotes.</title>
        <authorList>
            <person name="Spang A."/>
            <person name="Saw J.H."/>
            <person name="Jorgensen S.L."/>
            <person name="Zaremba-Niedzwiedzka K."/>
            <person name="Martijn J."/>
            <person name="Lind A.E."/>
            <person name="van Eijk R."/>
            <person name="Schleper C."/>
            <person name="Guy L."/>
            <person name="Ettema T.J."/>
        </authorList>
    </citation>
    <scope>NUCLEOTIDE SEQUENCE</scope>
</reference>
<feature type="non-terminal residue" evidence="1">
    <location>
        <position position="88"/>
    </location>
</feature>
<accession>A0A0F9C4L3</accession>
<dbReference type="EMBL" id="LAZR01034869">
    <property type="protein sequence ID" value="KKL29182.1"/>
    <property type="molecule type" value="Genomic_DNA"/>
</dbReference>
<dbReference type="AlphaFoldDB" id="A0A0F9C4L3"/>
<organism evidence="1">
    <name type="scientific">marine sediment metagenome</name>
    <dbReference type="NCBI Taxonomy" id="412755"/>
    <lineage>
        <taxon>unclassified sequences</taxon>
        <taxon>metagenomes</taxon>
        <taxon>ecological metagenomes</taxon>
    </lineage>
</organism>
<gene>
    <name evidence="1" type="ORF">LCGC14_2368650</name>
</gene>
<name>A0A0F9C4L3_9ZZZZ</name>
<sequence>MISKVDANSFLREFKGIASKRGVKLVKRNKNELSKQGLTMLDFQNEIMRLNYKNYCVGPQLDKDVPGKVWIFGKIINSEEYYIKLRIS</sequence>
<evidence type="ECO:0000313" key="1">
    <source>
        <dbReference type="EMBL" id="KKL29182.1"/>
    </source>
</evidence>
<comment type="caution">
    <text evidence="1">The sequence shown here is derived from an EMBL/GenBank/DDBJ whole genome shotgun (WGS) entry which is preliminary data.</text>
</comment>
<proteinExistence type="predicted"/>